<dbReference type="Proteomes" id="UP000593571">
    <property type="component" value="Unassembled WGS sequence"/>
</dbReference>
<protein>
    <submittedName>
        <fullName evidence="1">Uncharacterized protein</fullName>
    </submittedName>
</protein>
<proteinExistence type="predicted"/>
<gene>
    <name evidence="1" type="ORF">HJG63_011836</name>
</gene>
<keyword evidence="2" id="KW-1185">Reference proteome</keyword>
<accession>A0A7J8FHY9</accession>
<organism evidence="1 2">
    <name type="scientific">Rousettus aegyptiacus</name>
    <name type="common">Egyptian fruit bat</name>
    <name type="synonym">Pteropus aegyptiacus</name>
    <dbReference type="NCBI Taxonomy" id="9407"/>
    <lineage>
        <taxon>Eukaryota</taxon>
        <taxon>Metazoa</taxon>
        <taxon>Chordata</taxon>
        <taxon>Craniata</taxon>
        <taxon>Vertebrata</taxon>
        <taxon>Euteleostomi</taxon>
        <taxon>Mammalia</taxon>
        <taxon>Eutheria</taxon>
        <taxon>Laurasiatheria</taxon>
        <taxon>Chiroptera</taxon>
        <taxon>Yinpterochiroptera</taxon>
        <taxon>Pteropodoidea</taxon>
        <taxon>Pteropodidae</taxon>
        <taxon>Rousettinae</taxon>
        <taxon>Rousettus</taxon>
    </lineage>
</organism>
<evidence type="ECO:0000313" key="1">
    <source>
        <dbReference type="EMBL" id="KAF6447374.1"/>
    </source>
</evidence>
<evidence type="ECO:0000313" key="2">
    <source>
        <dbReference type="Proteomes" id="UP000593571"/>
    </source>
</evidence>
<reference evidence="1 2" key="1">
    <citation type="journal article" date="2020" name="Nature">
        <title>Six reference-quality genomes reveal evolution of bat adaptations.</title>
        <authorList>
            <person name="Jebb D."/>
            <person name="Huang Z."/>
            <person name="Pippel M."/>
            <person name="Hughes G.M."/>
            <person name="Lavrichenko K."/>
            <person name="Devanna P."/>
            <person name="Winkler S."/>
            <person name="Jermiin L.S."/>
            <person name="Skirmuntt E.C."/>
            <person name="Katzourakis A."/>
            <person name="Burkitt-Gray L."/>
            <person name="Ray D.A."/>
            <person name="Sullivan K.A.M."/>
            <person name="Roscito J.G."/>
            <person name="Kirilenko B.M."/>
            <person name="Davalos L.M."/>
            <person name="Corthals A.P."/>
            <person name="Power M.L."/>
            <person name="Jones G."/>
            <person name="Ransome R.D."/>
            <person name="Dechmann D.K.N."/>
            <person name="Locatelli A.G."/>
            <person name="Puechmaille S.J."/>
            <person name="Fedrigo O."/>
            <person name="Jarvis E.D."/>
            <person name="Hiller M."/>
            <person name="Vernes S.C."/>
            <person name="Myers E.W."/>
            <person name="Teeling E.C."/>
        </authorList>
    </citation>
    <scope>NUCLEOTIDE SEQUENCE [LARGE SCALE GENOMIC DNA]</scope>
    <source>
        <strain evidence="1">MRouAeg1</strain>
        <tissue evidence="1">Muscle</tissue>
    </source>
</reference>
<dbReference type="EMBL" id="JACASE010000007">
    <property type="protein sequence ID" value="KAF6447374.1"/>
    <property type="molecule type" value="Genomic_DNA"/>
</dbReference>
<sequence>MRSASSPRQHTCAIRACSGCRACLPSVLPSHDNLHLGAAMTCPPKTFVMALPGHPSASNHIEPHNETKSLRLAPLLARGCLRCVESHPLLNDQPCQQGSYEGTAFSSVPMALLQRARPVHVAFAQREATFKRLSGIKKI</sequence>
<name>A0A7J8FHY9_ROUAE</name>
<comment type="caution">
    <text evidence="1">The sequence shown here is derived from an EMBL/GenBank/DDBJ whole genome shotgun (WGS) entry which is preliminary data.</text>
</comment>
<dbReference type="AlphaFoldDB" id="A0A7J8FHY9"/>